<feature type="compositionally biased region" description="Low complexity" evidence="1">
    <location>
        <begin position="107"/>
        <end position="141"/>
    </location>
</feature>
<feature type="region of interest" description="Disordered" evidence="1">
    <location>
        <begin position="1189"/>
        <end position="1212"/>
    </location>
</feature>
<dbReference type="Proteomes" id="UP001149165">
    <property type="component" value="Unassembled WGS sequence"/>
</dbReference>
<feature type="compositionally biased region" description="Polar residues" evidence="1">
    <location>
        <begin position="1189"/>
        <end position="1199"/>
    </location>
</feature>
<feature type="compositionally biased region" description="Polar residues" evidence="1">
    <location>
        <begin position="330"/>
        <end position="350"/>
    </location>
</feature>
<feature type="region of interest" description="Disordered" evidence="1">
    <location>
        <begin position="1108"/>
        <end position="1129"/>
    </location>
</feature>
<feature type="region of interest" description="Disordered" evidence="1">
    <location>
        <begin position="684"/>
        <end position="807"/>
    </location>
</feature>
<feature type="compositionally biased region" description="Polar residues" evidence="1">
    <location>
        <begin position="265"/>
        <end position="297"/>
    </location>
</feature>
<feature type="region of interest" description="Disordered" evidence="1">
    <location>
        <begin position="1461"/>
        <end position="1493"/>
    </location>
</feature>
<feature type="region of interest" description="Disordered" evidence="1">
    <location>
        <begin position="630"/>
        <end position="662"/>
    </location>
</feature>
<feature type="compositionally biased region" description="Polar residues" evidence="1">
    <location>
        <begin position="248"/>
        <end position="257"/>
    </location>
</feature>
<feature type="compositionally biased region" description="Low complexity" evidence="1">
    <location>
        <begin position="587"/>
        <end position="604"/>
    </location>
</feature>
<sequence length="1566" mass="169473">MSYNFGGRRMAPNAAAPADSSRRPSNSNVPYTSQLPRSQLARPLNYTPRASRASSVSSSEESGQIPAPTTTYQSAPRSKRLSLLPRPTTGGLSFSIPPASTPSNQVPIQSIPSSSSSPKIAIPPTAAPSHQAQTQTQTTPAKRTRNVLRRKAPLIGKHVEQNKTQKLSLVIPQEDQQSNMKDSMRDFTPDAYSAGPSASASASSKSSSEKTIKSGVVTPMTQGPAELASLRTTVSTQNLPPPSHGFPSASSPSTRYSESPGMWSRGSTPTSMSSYSPGIMHSSNIGRLRQPSPSQTRLPLFTPPPVFASPQSAQGDGKELKLPRTAAPQRPSTRSPVVNTSISTKQSLGSIPTRIQGPPHSPPPRKSSVNFSPPKDSPGKDSDIDVEKARREVEEAERELFRSHKRTITNPSSPEAIIPKTPPRPSRDGTHRLDLETSPVIQSNLPYLKSTGHTRRESIEKIRTTPQPYSTLNQSATTSVDSFRSKDLSQIPSRETGSPLKTRKSPKLTKDPPKNAPKEKDDSAKPVTGKRFGLFSKKSKPELESNAGEQNRSAARKGPAAGTGHEGYGKYCQRGRKTSASSTAGPRNRSTSTTRSTSQSVASRKGSMSNRPELDLDDFLSSRLEPVIISGGGLEGTTLSRTQSEQSMSSISVTSSSLARPTPLTISTAQSTDSLVTNSTGILDDLIFPSDSTSALESTRSRSPDKSLKPTDGLPQPQPQKSRMPVPKGKSHGIYASSEASKTQKSLPSTSTTSLAPKISKGTVDSNQPSAPAKENQQVNKKGKSSRWNLFQRNRPEEPKAPVPAPVAAPHTAQLHAAISPALRTRPVAHYALVDADSDELDDIIGKLEDSPPTEEEKIAPAVEVPAGLSIRKRHPSILLPSPPKLQGEFGKDDRPSPKTALFNRNLMDSEPESSPEDRRPRRLASVGRIPKVVSRRDRQHRPAMQSFSRPFSVVESPPSIPAPAQRSGQDYPSFNDPSWQRQTENASKVPDWGYDFNQPSSASEHVSALNYLTGPYSASEFLHFSPPHKGSTTSSSSGALAAVTSVIPKANTAPTEDEVWGEYDDLLDHVLSPEEPKLDDSDKHEGDERFQMATMASRALQDELNNHTSLRPGSFVPDEASIRSSSDSIRLRRSRIVSALHSSISPSTQPSYSNLIASYGDDDLQSPTKSTQGISDKVKVQQSTFLQSLATTPNPSHKSPNERKSILGSSERDWDAVTRTNMRSASLMTSRWLSFGRVLFSPAHNHVKTGTHGRILVIDGLGNDDWSFYCSLTYPDAEVYSLSGRPVSTAIPHPAAWQPPTNHHTVYHAGLQNPLPFPKDYFAVAVLRFPAAGPEAIQNNIVQECKRVLRSGGYLEVSILDRDMVNMGARTRKAVRRLKEMTCLANPSISLKPSTDNVQRLIGSQGFDNLRRCMVRIPVAGMVVRSSGSTTSSSNKSQSATTTTASTAFSIPVISVTTTGSQSTQTASKSSLSDDTNVSLGDLLSDPSPSAANDESIAKIVARVGRWWYTKCYEDPVLPDTGDNDPSMWNDRKVLRECQNRGTGFRMLIAYAQKPSEVKRRTASV</sequence>
<protein>
    <recommendedName>
        <fullName evidence="4">Methyltransferase type 11 domain-containing protein</fullName>
    </recommendedName>
</protein>
<feature type="compositionally biased region" description="Polar residues" evidence="1">
    <location>
        <begin position="763"/>
        <end position="792"/>
    </location>
</feature>
<feature type="compositionally biased region" description="Basic and acidic residues" evidence="1">
    <location>
        <begin position="699"/>
        <end position="709"/>
    </location>
</feature>
<reference evidence="2" key="2">
    <citation type="journal article" date="2023" name="IMA Fungus">
        <title>Comparative genomic study of the Penicillium genus elucidates a diverse pangenome and 15 lateral gene transfer events.</title>
        <authorList>
            <person name="Petersen C."/>
            <person name="Sorensen T."/>
            <person name="Nielsen M.R."/>
            <person name="Sondergaard T.E."/>
            <person name="Sorensen J.L."/>
            <person name="Fitzpatrick D.A."/>
            <person name="Frisvad J.C."/>
            <person name="Nielsen K.L."/>
        </authorList>
    </citation>
    <scope>NUCLEOTIDE SEQUENCE</scope>
    <source>
        <strain evidence="2">IBT 30069</strain>
    </source>
</reference>
<feature type="compositionally biased region" description="Polar residues" evidence="1">
    <location>
        <begin position="1166"/>
        <end position="1177"/>
    </location>
</feature>
<feature type="region of interest" description="Disordered" evidence="1">
    <location>
        <begin position="874"/>
        <end position="986"/>
    </location>
</feature>
<feature type="region of interest" description="Disordered" evidence="1">
    <location>
        <begin position="235"/>
        <end position="617"/>
    </location>
</feature>
<evidence type="ECO:0000313" key="3">
    <source>
        <dbReference type="Proteomes" id="UP001149165"/>
    </source>
</evidence>
<dbReference type="InterPro" id="IPR029063">
    <property type="entry name" value="SAM-dependent_MTases_sf"/>
</dbReference>
<accession>A0A9W9K5I1</accession>
<dbReference type="OrthoDB" id="5382952at2759"/>
<feature type="compositionally biased region" description="Basic and acidic residues" evidence="1">
    <location>
        <begin position="454"/>
        <end position="463"/>
    </location>
</feature>
<feature type="compositionally biased region" description="Low complexity" evidence="1">
    <location>
        <begin position="49"/>
        <end position="62"/>
    </location>
</feature>
<keyword evidence="3" id="KW-1185">Reference proteome</keyword>
<evidence type="ECO:0008006" key="4">
    <source>
        <dbReference type="Google" id="ProtNLM"/>
    </source>
</evidence>
<feature type="region of interest" description="Disordered" evidence="1">
    <location>
        <begin position="1143"/>
        <end position="1177"/>
    </location>
</feature>
<dbReference type="EMBL" id="JAPQKH010000006">
    <property type="protein sequence ID" value="KAJ5093525.1"/>
    <property type="molecule type" value="Genomic_DNA"/>
</dbReference>
<organism evidence="2 3">
    <name type="scientific">Penicillium angulare</name>
    <dbReference type="NCBI Taxonomy" id="116970"/>
    <lineage>
        <taxon>Eukaryota</taxon>
        <taxon>Fungi</taxon>
        <taxon>Dikarya</taxon>
        <taxon>Ascomycota</taxon>
        <taxon>Pezizomycotina</taxon>
        <taxon>Eurotiomycetes</taxon>
        <taxon>Eurotiomycetidae</taxon>
        <taxon>Eurotiales</taxon>
        <taxon>Aspergillaceae</taxon>
        <taxon>Penicillium</taxon>
    </lineage>
</organism>
<feature type="compositionally biased region" description="Low complexity" evidence="1">
    <location>
        <begin position="191"/>
        <end position="206"/>
    </location>
</feature>
<feature type="compositionally biased region" description="Basic and acidic residues" evidence="1">
    <location>
        <begin position="1200"/>
        <end position="1212"/>
    </location>
</feature>
<feature type="compositionally biased region" description="Basic and acidic residues" evidence="1">
    <location>
        <begin position="508"/>
        <end position="524"/>
    </location>
</feature>
<feature type="compositionally biased region" description="Low complexity" evidence="1">
    <location>
        <begin position="8"/>
        <end position="28"/>
    </location>
</feature>
<feature type="compositionally biased region" description="Low complexity" evidence="1">
    <location>
        <begin position="741"/>
        <end position="755"/>
    </location>
</feature>
<feature type="compositionally biased region" description="Polar residues" evidence="1">
    <location>
        <begin position="967"/>
        <end position="986"/>
    </location>
</feature>
<feature type="compositionally biased region" description="Basic and acidic residues" evidence="1">
    <location>
        <begin position="425"/>
        <end position="435"/>
    </location>
</feature>
<comment type="caution">
    <text evidence="2">The sequence shown here is derived from an EMBL/GenBank/DDBJ whole genome shotgun (WGS) entry which is preliminary data.</text>
</comment>
<feature type="region of interest" description="Disordered" evidence="1">
    <location>
        <begin position="1"/>
        <end position="146"/>
    </location>
</feature>
<feature type="compositionally biased region" description="Low complexity" evidence="1">
    <location>
        <begin position="640"/>
        <end position="657"/>
    </location>
</feature>
<name>A0A9W9K5I1_9EURO</name>
<reference evidence="2" key="1">
    <citation type="submission" date="2022-11" db="EMBL/GenBank/DDBJ databases">
        <authorList>
            <person name="Petersen C."/>
        </authorList>
    </citation>
    <scope>NUCLEOTIDE SEQUENCE</scope>
    <source>
        <strain evidence="2">IBT 30069</strain>
    </source>
</reference>
<feature type="compositionally biased region" description="Polar residues" evidence="1">
    <location>
        <begin position="464"/>
        <end position="496"/>
    </location>
</feature>
<evidence type="ECO:0000256" key="1">
    <source>
        <dbReference type="SAM" id="MobiDB-lite"/>
    </source>
</evidence>
<feature type="compositionally biased region" description="Basic and acidic residues" evidence="1">
    <location>
        <begin position="377"/>
        <end position="402"/>
    </location>
</feature>
<feature type="compositionally biased region" description="Low complexity" evidence="1">
    <location>
        <begin position="1461"/>
        <end position="1491"/>
    </location>
</feature>
<proteinExistence type="predicted"/>
<feature type="compositionally biased region" description="Polar residues" evidence="1">
    <location>
        <begin position="67"/>
        <end position="76"/>
    </location>
</feature>
<evidence type="ECO:0000313" key="2">
    <source>
        <dbReference type="EMBL" id="KAJ5093525.1"/>
    </source>
</evidence>
<dbReference type="SUPFAM" id="SSF53335">
    <property type="entry name" value="S-adenosyl-L-methionine-dependent methyltransferases"/>
    <property type="match status" value="1"/>
</dbReference>
<feature type="compositionally biased region" description="Low complexity" evidence="1">
    <location>
        <begin position="1143"/>
        <end position="1154"/>
    </location>
</feature>
<gene>
    <name evidence="2" type="ORF">N7456_009386</name>
</gene>
<feature type="region of interest" description="Disordered" evidence="1">
    <location>
        <begin position="159"/>
        <end position="223"/>
    </location>
</feature>